<evidence type="ECO:0000256" key="1">
    <source>
        <dbReference type="ARBA" id="ARBA00004651"/>
    </source>
</evidence>
<comment type="caution">
    <text evidence="10">The sequence shown here is derived from an EMBL/GenBank/DDBJ whole genome shotgun (WGS) entry which is preliminary data.</text>
</comment>
<evidence type="ECO:0000256" key="3">
    <source>
        <dbReference type="ARBA" id="ARBA00022448"/>
    </source>
</evidence>
<comment type="subcellular location">
    <subcellularLocation>
        <location evidence="1 8">Cell membrane</location>
        <topology evidence="1 8">Multi-pass membrane protein</topology>
    </subcellularLocation>
</comment>
<evidence type="ECO:0000256" key="6">
    <source>
        <dbReference type="ARBA" id="ARBA00022989"/>
    </source>
</evidence>
<evidence type="ECO:0000259" key="9">
    <source>
        <dbReference type="PROSITE" id="PS51012"/>
    </source>
</evidence>
<feature type="transmembrane region" description="Helical" evidence="8">
    <location>
        <begin position="128"/>
        <end position="150"/>
    </location>
</feature>
<feature type="transmembrane region" description="Helical" evidence="8">
    <location>
        <begin position="156"/>
        <end position="177"/>
    </location>
</feature>
<dbReference type="Pfam" id="PF01061">
    <property type="entry name" value="ABC2_membrane"/>
    <property type="match status" value="1"/>
</dbReference>
<dbReference type="Proteomes" id="UP001596044">
    <property type="component" value="Unassembled WGS sequence"/>
</dbReference>
<dbReference type="InterPro" id="IPR047817">
    <property type="entry name" value="ABC2_TM_bact-type"/>
</dbReference>
<feature type="transmembrane region" description="Helical" evidence="8">
    <location>
        <begin position="74"/>
        <end position="92"/>
    </location>
</feature>
<feature type="transmembrane region" description="Helical" evidence="8">
    <location>
        <begin position="237"/>
        <end position="258"/>
    </location>
</feature>
<feature type="transmembrane region" description="Helical" evidence="8">
    <location>
        <begin position="184"/>
        <end position="202"/>
    </location>
</feature>
<evidence type="ECO:0000256" key="8">
    <source>
        <dbReference type="RuleBase" id="RU361157"/>
    </source>
</evidence>
<organism evidence="10 11">
    <name type="scientific">Paenibacillus aestuarii</name>
    <dbReference type="NCBI Taxonomy" id="516965"/>
    <lineage>
        <taxon>Bacteria</taxon>
        <taxon>Bacillati</taxon>
        <taxon>Bacillota</taxon>
        <taxon>Bacilli</taxon>
        <taxon>Bacillales</taxon>
        <taxon>Paenibacillaceae</taxon>
        <taxon>Paenibacillus</taxon>
    </lineage>
</organism>
<proteinExistence type="inferred from homology"/>
<comment type="similarity">
    <text evidence="2 8">Belongs to the ABC-2 integral membrane protein family.</text>
</comment>
<keyword evidence="7 8" id="KW-0472">Membrane</keyword>
<evidence type="ECO:0000256" key="7">
    <source>
        <dbReference type="ARBA" id="ARBA00023136"/>
    </source>
</evidence>
<dbReference type="InterPro" id="IPR013525">
    <property type="entry name" value="ABC2_TM"/>
</dbReference>
<reference evidence="11" key="1">
    <citation type="journal article" date="2019" name="Int. J. Syst. Evol. Microbiol.">
        <title>The Global Catalogue of Microorganisms (GCM) 10K type strain sequencing project: providing services to taxonomists for standard genome sequencing and annotation.</title>
        <authorList>
            <consortium name="The Broad Institute Genomics Platform"/>
            <consortium name="The Broad Institute Genome Sequencing Center for Infectious Disease"/>
            <person name="Wu L."/>
            <person name="Ma J."/>
        </authorList>
    </citation>
    <scope>NUCLEOTIDE SEQUENCE [LARGE SCALE GENOMIC DNA]</scope>
    <source>
        <strain evidence="11">KACC 11904</strain>
    </source>
</reference>
<dbReference type="PROSITE" id="PS51012">
    <property type="entry name" value="ABC_TM2"/>
    <property type="match status" value="1"/>
</dbReference>
<evidence type="ECO:0000256" key="2">
    <source>
        <dbReference type="ARBA" id="ARBA00007783"/>
    </source>
</evidence>
<accession>A0ABW0K0G2</accession>
<dbReference type="RefSeq" id="WP_270880451.1">
    <property type="nucleotide sequence ID" value="NZ_JAQFVF010000033.1"/>
</dbReference>
<sequence length="269" mass="30936">MQNIVNMVHIFMKNRDLISQFVKREIIARYKGSYLGIIWSFLNPLLMLSVYTFVFSEIFKAKWSSGVDESKIEFALVLFCGLITFNIFSETVSRAPSLIISNPNYVKKVVFPVEILPIISMGSSLFQFLINLIILFLGVFLFLGAVHWTIVFLPLVLLPIVLLSMGISWFLASLGVYLRDIAQIISIAVQAIMLISPIFYSVSSIPQKFRIIYDLNPISYVVEDMRRIIIWGQLPQWGWLVSGTILSLFIFFIGYFWFRKTRQGFADVL</sequence>
<dbReference type="EMBL" id="JBHSMJ010000004">
    <property type="protein sequence ID" value="MFC5446854.1"/>
    <property type="molecule type" value="Genomic_DNA"/>
</dbReference>
<keyword evidence="3 8" id="KW-0813">Transport</keyword>
<dbReference type="PANTHER" id="PTHR30413">
    <property type="entry name" value="INNER MEMBRANE TRANSPORT PERMEASE"/>
    <property type="match status" value="1"/>
</dbReference>
<evidence type="ECO:0000313" key="10">
    <source>
        <dbReference type="EMBL" id="MFC5446854.1"/>
    </source>
</evidence>
<protein>
    <recommendedName>
        <fullName evidence="8">Transport permease protein</fullName>
    </recommendedName>
</protein>
<evidence type="ECO:0000256" key="5">
    <source>
        <dbReference type="ARBA" id="ARBA00022692"/>
    </source>
</evidence>
<keyword evidence="11" id="KW-1185">Reference proteome</keyword>
<evidence type="ECO:0000256" key="4">
    <source>
        <dbReference type="ARBA" id="ARBA00022475"/>
    </source>
</evidence>
<feature type="domain" description="ABC transmembrane type-2" evidence="9">
    <location>
        <begin position="35"/>
        <end position="261"/>
    </location>
</feature>
<name>A0ABW0K0G2_9BACL</name>
<keyword evidence="5 8" id="KW-0812">Transmembrane</keyword>
<keyword evidence="4 8" id="KW-1003">Cell membrane</keyword>
<feature type="transmembrane region" description="Helical" evidence="8">
    <location>
        <begin position="33"/>
        <end position="54"/>
    </location>
</feature>
<evidence type="ECO:0000313" key="11">
    <source>
        <dbReference type="Proteomes" id="UP001596044"/>
    </source>
</evidence>
<dbReference type="PANTHER" id="PTHR30413:SF10">
    <property type="entry name" value="CAPSULE POLYSACCHARIDE EXPORT INNER-MEMBRANE PROTEIN CTRC"/>
    <property type="match status" value="1"/>
</dbReference>
<gene>
    <name evidence="10" type="ORF">ACFPOG_01145</name>
</gene>
<keyword evidence="6 8" id="KW-1133">Transmembrane helix</keyword>